<dbReference type="EMBL" id="QJSY01000004">
    <property type="protein sequence ID" value="PYE60210.1"/>
    <property type="molecule type" value="Genomic_DNA"/>
</dbReference>
<keyword evidence="2" id="KW-1185">Reference proteome</keyword>
<name>A0ABX5PRJ8_9GAMM</name>
<proteinExistence type="predicted"/>
<comment type="caution">
    <text evidence="1">The sequence shown here is derived from an EMBL/GenBank/DDBJ whole genome shotgun (WGS) entry which is preliminary data.</text>
</comment>
<protein>
    <recommendedName>
        <fullName evidence="3">DUF3164 family protein</fullName>
    </recommendedName>
</protein>
<evidence type="ECO:0008006" key="3">
    <source>
        <dbReference type="Google" id="ProtNLM"/>
    </source>
</evidence>
<evidence type="ECO:0000313" key="2">
    <source>
        <dbReference type="Proteomes" id="UP000247584"/>
    </source>
</evidence>
<reference evidence="1 2" key="1">
    <citation type="submission" date="2018-06" db="EMBL/GenBank/DDBJ databases">
        <title>Genomic Encyclopedia of Type Strains, Phase III (KMG-III): the genomes of soil and plant-associated and newly described type strains.</title>
        <authorList>
            <person name="Whitman W."/>
        </authorList>
    </citation>
    <scope>NUCLEOTIDE SEQUENCE [LARGE SCALE GENOMIC DNA]</scope>
    <source>
        <strain evidence="1 2">JC5</strain>
    </source>
</reference>
<evidence type="ECO:0000313" key="1">
    <source>
        <dbReference type="EMBL" id="PYE60210.1"/>
    </source>
</evidence>
<gene>
    <name evidence="1" type="ORF">C8J23_10470</name>
</gene>
<sequence length="209" mass="24248">MSSRFENCVEELLSQNIICEVTNPEGFAYLDNSGHEESINNFLHRIGRKVVRTRDKKGFYCVFSSIEETKKRNAVERHFENVIVNLEGLINWLRLVRNAGNESRPIEAGMRLHESELLSAIEESSSLNLQLDNIAHQFNRAQKSTEVKSKLRSILNFLENEKYFTSIGNTGSVYIATAKWSLIYDQLEFIRMYDGFEEKEPVEQQTELF</sequence>
<organism evidence="1 2">
    <name type="scientific">Shewanella chilikensis</name>
    <dbReference type="NCBI Taxonomy" id="558541"/>
    <lineage>
        <taxon>Bacteria</taxon>
        <taxon>Pseudomonadati</taxon>
        <taxon>Pseudomonadota</taxon>
        <taxon>Gammaproteobacteria</taxon>
        <taxon>Alteromonadales</taxon>
        <taxon>Shewanellaceae</taxon>
        <taxon>Shewanella</taxon>
    </lineage>
</organism>
<accession>A0ABX5PRJ8</accession>
<dbReference type="RefSeq" id="WP_101052585.1">
    <property type="nucleotide sequence ID" value="NZ_BMXX01000001.1"/>
</dbReference>
<dbReference type="Proteomes" id="UP000247584">
    <property type="component" value="Unassembled WGS sequence"/>
</dbReference>